<proteinExistence type="predicted"/>
<dbReference type="PANTHER" id="PTHR34071">
    <property type="entry name" value="5-NITROIMIDAZOLE ANTIBIOTICS RESISTANCE PROTEIN, NIMA-FAMILY-RELATED PROTEIN-RELATED"/>
    <property type="match status" value="1"/>
</dbReference>
<feature type="region of interest" description="Disordered" evidence="1">
    <location>
        <begin position="194"/>
        <end position="215"/>
    </location>
</feature>
<dbReference type="SUPFAM" id="SSF50475">
    <property type="entry name" value="FMN-binding split barrel"/>
    <property type="match status" value="1"/>
</dbReference>
<accession>A0ABT1QQG6</accession>
<gene>
    <name evidence="2" type="ORF">NM961_07265</name>
</gene>
<comment type="caution">
    <text evidence="2">The sequence shown here is derived from an EMBL/GenBank/DDBJ whole genome shotgun (WGS) entry which is preliminary data.</text>
</comment>
<dbReference type="RefSeq" id="WP_255913265.1">
    <property type="nucleotide sequence ID" value="NZ_JANFQO010000005.1"/>
</dbReference>
<reference evidence="2" key="1">
    <citation type="submission" date="2022-07" db="EMBL/GenBank/DDBJ databases">
        <title>Tahibacter sp., a new gammaproteobacterium isolated from the silt sample collected at pig farm.</title>
        <authorList>
            <person name="Chen H."/>
        </authorList>
    </citation>
    <scope>NUCLEOTIDE SEQUENCE</scope>
    <source>
        <strain evidence="2">P2K</strain>
    </source>
</reference>
<organism evidence="2 3">
    <name type="scientific">Tahibacter harae</name>
    <dbReference type="NCBI Taxonomy" id="2963937"/>
    <lineage>
        <taxon>Bacteria</taxon>
        <taxon>Pseudomonadati</taxon>
        <taxon>Pseudomonadota</taxon>
        <taxon>Gammaproteobacteria</taxon>
        <taxon>Lysobacterales</taxon>
        <taxon>Rhodanobacteraceae</taxon>
        <taxon>Tahibacter</taxon>
    </lineage>
</organism>
<protein>
    <submittedName>
        <fullName evidence="2">Pyridoxamine 5'-phosphate oxidase family protein</fullName>
    </submittedName>
</protein>
<evidence type="ECO:0000313" key="2">
    <source>
        <dbReference type="EMBL" id="MCQ4164507.1"/>
    </source>
</evidence>
<dbReference type="Pfam" id="PF12900">
    <property type="entry name" value="Pyridox_ox_2"/>
    <property type="match status" value="1"/>
</dbReference>
<dbReference type="EMBL" id="JANFQO010000005">
    <property type="protein sequence ID" value="MCQ4164507.1"/>
    <property type="molecule type" value="Genomic_DNA"/>
</dbReference>
<name>A0ABT1QQG6_9GAMM</name>
<dbReference type="InterPro" id="IPR012349">
    <property type="entry name" value="Split_barrel_FMN-bd"/>
</dbReference>
<sequence length="215" mass="23136">MPANSRHQVRRTKERAQYEAAAVHAVLDAGFLAHVGFSVDGQPFVIPMLYAREGNDLLLHGSIASRLMRNLAEGVPACISVSHVDGLVLARSHFHHSVNYRSVVCFGTAVTVDDPVQKAQALARFVDAILPGRAAESRESDRNELAATLLLRFRIEDASAKVRSGGPRDDPADRGLPLWAGVVPQEVRFGAAIPAEDCDLPPPPSVQRLLGGAQP</sequence>
<keyword evidence="3" id="KW-1185">Reference proteome</keyword>
<evidence type="ECO:0000313" key="3">
    <source>
        <dbReference type="Proteomes" id="UP001165498"/>
    </source>
</evidence>
<evidence type="ECO:0000256" key="1">
    <source>
        <dbReference type="SAM" id="MobiDB-lite"/>
    </source>
</evidence>
<dbReference type="InterPro" id="IPR024747">
    <property type="entry name" value="Pyridox_Oxase-rel"/>
</dbReference>
<dbReference type="PANTHER" id="PTHR34071:SF2">
    <property type="entry name" value="FLAVIN-NUCLEOTIDE-BINDING PROTEIN"/>
    <property type="match status" value="1"/>
</dbReference>
<dbReference type="Gene3D" id="2.30.110.10">
    <property type="entry name" value="Electron Transport, Fmn-binding Protein, Chain A"/>
    <property type="match status" value="1"/>
</dbReference>
<dbReference type="Proteomes" id="UP001165498">
    <property type="component" value="Unassembled WGS sequence"/>
</dbReference>